<accession>A0A0G4HZD4</accession>
<name>A0A0G4HZD4_9ALVE</name>
<dbReference type="GO" id="GO:0006694">
    <property type="term" value="P:steroid biosynthetic process"/>
    <property type="evidence" value="ECO:0007669"/>
    <property type="project" value="InterPro"/>
</dbReference>
<dbReference type="SUPFAM" id="SSF51735">
    <property type="entry name" value="NAD(P)-binding Rossmann-fold domains"/>
    <property type="match status" value="1"/>
</dbReference>
<feature type="domain" description="3-beta hydroxysteroid dehydrogenase/isomerase" evidence="3">
    <location>
        <begin position="54"/>
        <end position="286"/>
    </location>
</feature>
<proteinExistence type="inferred from homology"/>
<dbReference type="AlphaFoldDB" id="A0A0G4HZD4"/>
<comment type="similarity">
    <text evidence="1">Belongs to the 3-beta-HSD family.</text>
</comment>
<feature type="signal peptide" evidence="2">
    <location>
        <begin position="1"/>
        <end position="35"/>
    </location>
</feature>
<feature type="chain" id="PRO_5005192151" description="3-beta hydroxysteroid dehydrogenase/isomerase domain-containing protein" evidence="2">
    <location>
        <begin position="36"/>
        <end position="382"/>
    </location>
</feature>
<dbReference type="VEuPathDB" id="CryptoDB:Cvel_9669"/>
<dbReference type="GO" id="GO:0016616">
    <property type="term" value="F:oxidoreductase activity, acting on the CH-OH group of donors, NAD or NADP as acceptor"/>
    <property type="evidence" value="ECO:0007669"/>
    <property type="project" value="InterPro"/>
</dbReference>
<evidence type="ECO:0000313" key="4">
    <source>
        <dbReference type="EMBL" id="CEM49884.1"/>
    </source>
</evidence>
<dbReference type="GO" id="GO:0004029">
    <property type="term" value="F:aldehyde dehydrogenase (NAD+) activity"/>
    <property type="evidence" value="ECO:0007669"/>
    <property type="project" value="TreeGrafter"/>
</dbReference>
<keyword evidence="1" id="KW-0560">Oxidoreductase</keyword>
<gene>
    <name evidence="4" type="ORF">Cvel_9669</name>
</gene>
<evidence type="ECO:0000256" key="2">
    <source>
        <dbReference type="SAM" id="SignalP"/>
    </source>
</evidence>
<dbReference type="Pfam" id="PF01073">
    <property type="entry name" value="3Beta_HSD"/>
    <property type="match status" value="1"/>
</dbReference>
<dbReference type="PhylomeDB" id="A0A0G4HZD4"/>
<reference evidence="4" key="1">
    <citation type="submission" date="2014-11" db="EMBL/GenBank/DDBJ databases">
        <authorList>
            <person name="Otto D Thomas"/>
            <person name="Naeem Raeece"/>
        </authorList>
    </citation>
    <scope>NUCLEOTIDE SEQUENCE</scope>
</reference>
<dbReference type="InterPro" id="IPR002225">
    <property type="entry name" value="3Beta_OHSteriod_DH/Estase"/>
</dbReference>
<evidence type="ECO:0000256" key="1">
    <source>
        <dbReference type="RuleBase" id="RU004475"/>
    </source>
</evidence>
<organism evidence="4">
    <name type="scientific">Chromera velia CCMP2878</name>
    <dbReference type="NCBI Taxonomy" id="1169474"/>
    <lineage>
        <taxon>Eukaryota</taxon>
        <taxon>Sar</taxon>
        <taxon>Alveolata</taxon>
        <taxon>Colpodellida</taxon>
        <taxon>Chromeraceae</taxon>
        <taxon>Chromera</taxon>
    </lineage>
</organism>
<dbReference type="PANTHER" id="PTHR48079:SF6">
    <property type="entry name" value="NAD(P)-BINDING DOMAIN-CONTAINING PROTEIN-RELATED"/>
    <property type="match status" value="1"/>
</dbReference>
<protein>
    <recommendedName>
        <fullName evidence="3">3-beta hydroxysteroid dehydrogenase/isomerase domain-containing protein</fullName>
    </recommendedName>
</protein>
<dbReference type="PANTHER" id="PTHR48079">
    <property type="entry name" value="PROTEIN YEEZ"/>
    <property type="match status" value="1"/>
</dbReference>
<dbReference type="InterPro" id="IPR051783">
    <property type="entry name" value="NAD(P)-dependent_oxidoreduct"/>
</dbReference>
<sequence>MLNRMYHLLRTRSFFLSVSVSFLVILSSLCPSVWCSKQPEIDSKMSVSIGKAFVTGGSGFVGQSLIQQLKKEGSKVVALARSETAASKCKAAGADEVILADVNSLSEDHAVQLQGCDVAFHLAAKVAIDGPLSEHMKDSFDGLVNVATRCRDAGVPSFVFCSSEQAVLRKHGWGDAKFDEASLPPPENPQKESLGPYATCKALCERWCRQNNSPSFRTVIIRPRLIWGKGDTVVGTALQEAVDSGQMKWIGGGKALTSTTHVRNVVEGLLCGARKGVGGEAYYVVDPNEPLEVKAFFSEYVPALTGKTSIRKIGGAPFWAARILGWVGLIPSASPYVLFTPCQIDDSKARRDLGYVGHVSREEGMRELEHFEETKEERAPGS</sequence>
<dbReference type="Gene3D" id="3.40.50.720">
    <property type="entry name" value="NAD(P)-binding Rossmann-like Domain"/>
    <property type="match status" value="1"/>
</dbReference>
<dbReference type="EMBL" id="CDMZ01004485">
    <property type="protein sequence ID" value="CEM49884.1"/>
    <property type="molecule type" value="Genomic_DNA"/>
</dbReference>
<dbReference type="GO" id="GO:0005737">
    <property type="term" value="C:cytoplasm"/>
    <property type="evidence" value="ECO:0007669"/>
    <property type="project" value="TreeGrafter"/>
</dbReference>
<keyword evidence="2" id="KW-0732">Signal</keyword>
<dbReference type="InterPro" id="IPR036291">
    <property type="entry name" value="NAD(P)-bd_dom_sf"/>
</dbReference>
<evidence type="ECO:0000259" key="3">
    <source>
        <dbReference type="Pfam" id="PF01073"/>
    </source>
</evidence>